<dbReference type="Proteomes" id="UP001054945">
    <property type="component" value="Unassembled WGS sequence"/>
</dbReference>
<dbReference type="PROSITE" id="PS51433">
    <property type="entry name" value="PNT"/>
    <property type="match status" value="1"/>
</dbReference>
<organism evidence="3 4">
    <name type="scientific">Caerostris extrusa</name>
    <name type="common">Bark spider</name>
    <name type="synonym">Caerostris bankana</name>
    <dbReference type="NCBI Taxonomy" id="172846"/>
    <lineage>
        <taxon>Eukaryota</taxon>
        <taxon>Metazoa</taxon>
        <taxon>Ecdysozoa</taxon>
        <taxon>Arthropoda</taxon>
        <taxon>Chelicerata</taxon>
        <taxon>Arachnida</taxon>
        <taxon>Araneae</taxon>
        <taxon>Araneomorphae</taxon>
        <taxon>Entelegynae</taxon>
        <taxon>Araneoidea</taxon>
        <taxon>Araneidae</taxon>
        <taxon>Caerostris</taxon>
    </lineage>
</organism>
<evidence type="ECO:0000256" key="1">
    <source>
        <dbReference type="SAM" id="MobiDB-lite"/>
    </source>
</evidence>
<evidence type="ECO:0000313" key="3">
    <source>
        <dbReference type="EMBL" id="GIX79749.1"/>
    </source>
</evidence>
<accession>A0AAV4N4W2</accession>
<dbReference type="Gene3D" id="1.10.150.50">
    <property type="entry name" value="Transcription Factor, Ets-1"/>
    <property type="match status" value="1"/>
</dbReference>
<evidence type="ECO:0000313" key="4">
    <source>
        <dbReference type="Proteomes" id="UP001054945"/>
    </source>
</evidence>
<keyword evidence="4" id="KW-1185">Reference proteome</keyword>
<feature type="compositionally biased region" description="Low complexity" evidence="1">
    <location>
        <begin position="154"/>
        <end position="166"/>
    </location>
</feature>
<dbReference type="GO" id="GO:0043565">
    <property type="term" value="F:sequence-specific DNA binding"/>
    <property type="evidence" value="ECO:0007669"/>
    <property type="project" value="InterPro"/>
</dbReference>
<dbReference type="SUPFAM" id="SSF47769">
    <property type="entry name" value="SAM/Pointed domain"/>
    <property type="match status" value="1"/>
</dbReference>
<dbReference type="AlphaFoldDB" id="A0AAV4N4W2"/>
<evidence type="ECO:0000259" key="2">
    <source>
        <dbReference type="PROSITE" id="PS51433"/>
    </source>
</evidence>
<sequence>MKCRYWDFQPTLVYLSRSALWNFSDAKSWIIWILNQYNMSEEFAQHFNVDGLGLLALSEGYFRQNVPNGGDILYAQLDIWKTAASLQRQSTLITQQQQQQQQQQPQPQPQQQQTLLTFRPEDSMLDMSGILDQWSAYPHHRMSPPAGSRGGTMVVAPDSSSSVASPEGSHDFSSEGMQSDGK</sequence>
<feature type="domain" description="PNT" evidence="2">
    <location>
        <begin position="1"/>
        <end position="84"/>
    </location>
</feature>
<protein>
    <recommendedName>
        <fullName evidence="2">PNT domain-containing protein</fullName>
    </recommendedName>
</protein>
<dbReference type="EMBL" id="BPLR01002967">
    <property type="protein sequence ID" value="GIX79749.1"/>
    <property type="molecule type" value="Genomic_DNA"/>
</dbReference>
<comment type="caution">
    <text evidence="3">The sequence shown here is derived from an EMBL/GenBank/DDBJ whole genome shotgun (WGS) entry which is preliminary data.</text>
</comment>
<reference evidence="3 4" key="1">
    <citation type="submission" date="2021-06" db="EMBL/GenBank/DDBJ databases">
        <title>Caerostris extrusa draft genome.</title>
        <authorList>
            <person name="Kono N."/>
            <person name="Arakawa K."/>
        </authorList>
    </citation>
    <scope>NUCLEOTIDE SEQUENCE [LARGE SCALE GENOMIC DNA]</scope>
</reference>
<proteinExistence type="predicted"/>
<gene>
    <name evidence="3" type="ORF">CEXT_73991</name>
</gene>
<dbReference type="InterPro" id="IPR003118">
    <property type="entry name" value="Pointed_dom"/>
</dbReference>
<feature type="region of interest" description="Disordered" evidence="1">
    <location>
        <begin position="140"/>
        <end position="182"/>
    </location>
</feature>
<dbReference type="SMART" id="SM00251">
    <property type="entry name" value="SAM_PNT"/>
    <property type="match status" value="1"/>
</dbReference>
<name>A0AAV4N4W2_CAEEX</name>
<dbReference type="Pfam" id="PF02198">
    <property type="entry name" value="SAM_PNT"/>
    <property type="match status" value="1"/>
</dbReference>
<dbReference type="InterPro" id="IPR013761">
    <property type="entry name" value="SAM/pointed_sf"/>
</dbReference>